<reference evidence="1" key="1">
    <citation type="journal article" date="2021" name="Virus">
        <title>The discovery, distribution and diversity of DNA viruses associated with Drosophila melanogaster in Europe.</title>
        <authorList>
            <person name="Wallace M.A."/>
            <person name="Coffman K.A."/>
            <person name="Gilbert C."/>
            <person name="Ravindran S."/>
            <person name="Albery G.F."/>
            <person name="Abbott J."/>
            <person name="Argyridou E."/>
            <person name="Bellosta P."/>
            <person name="Betancourt A.J."/>
            <person name="Colinet H."/>
            <person name="Eric K."/>
            <person name="Glaser-Schmitt A."/>
            <person name="Grath S."/>
            <person name="Jelic M."/>
            <person name="Kankare M."/>
            <person name="Kozeretska I."/>
            <person name="Loeschcke V."/>
            <person name="Montchamp-Moreau C."/>
            <person name="Ometto L."/>
            <person name="Onder B.S."/>
            <person name="Orengo D.J."/>
            <person name="Parsch J."/>
            <person name="Pascual M."/>
            <person name="Patenkovic A."/>
            <person name="Puerma E."/>
            <person name="Ritchie M.G."/>
            <person name="Rota-Stabelli O."/>
            <person name="Schou M.F."/>
            <person name="Serga S.V."/>
            <person name="Stamenkovic-Radak M."/>
            <person name="Tanaskovic M."/>
            <person name="Veselinovic M.S."/>
            <person name="Vieira J."/>
            <person name="Vieira C.P."/>
            <person name="Kapun M."/>
            <person name="Flatt T."/>
            <person name="Gonzalez J."/>
            <person name="Staubach F."/>
            <person name="Obbard D.J."/>
        </authorList>
    </citation>
    <scope>NUCLEOTIDE SEQUENCE</scope>
    <source>
        <strain evidence="1">DrosEU28 Tomelloso 2015</strain>
    </source>
</reference>
<organism evidence="1">
    <name type="scientific">Tomelloso virus</name>
    <dbReference type="NCBI Taxonomy" id="2053981"/>
    <lineage>
        <taxon>Viruses</taxon>
        <taxon>Viruses incertae sedis</taxon>
        <taxon>Naldaviricetes</taxon>
        <taxon>Lefavirales</taxon>
        <taxon>Nudiviridae</taxon>
        <taxon>Alphanudivirus</taxon>
        <taxon>Alphanudivirus alterdromelanogasteris</taxon>
    </lineage>
</organism>
<proteinExistence type="predicted"/>
<dbReference type="KEGG" id="vg:41701381"/>
<dbReference type="RefSeq" id="YP_009553467.1">
    <property type="nucleotide sequence ID" value="NC_040789.1"/>
</dbReference>
<protein>
    <submittedName>
        <fullName evidence="1">OrNV gp129-like protein</fullName>
    </submittedName>
</protein>
<name>A0A2H4T2T8_9VIRU</name>
<evidence type="ECO:0000313" key="2">
    <source>
        <dbReference type="Proteomes" id="UP000289333"/>
    </source>
</evidence>
<accession>A0A2H4T2T8</accession>
<dbReference type="GeneID" id="41701381"/>
<sequence>MTAISRLILYPNPKWFKYTTDEYLDFPELHYIECNELTPPSDPLLGGSYSYFCDLPHHFERCAILENLYFPYELDTPNFKVRHASLLWPMINLSAYTDKNDPKSVYFKRRNVSKVQNSTDFFAKLVFLPERIELYEIIDQVDVEMME</sequence>
<evidence type="ECO:0000313" key="1">
    <source>
        <dbReference type="EMBL" id="ATY70251.1"/>
    </source>
</evidence>
<dbReference type="EMBL" id="KY457233">
    <property type="protein sequence ID" value="ATY70251.1"/>
    <property type="molecule type" value="Genomic_DNA"/>
</dbReference>
<dbReference type="OrthoDB" id="22007at10239"/>
<dbReference type="Proteomes" id="UP000289333">
    <property type="component" value="Segment"/>
</dbReference>
<keyword evidence="2" id="KW-1185">Reference proteome</keyword>